<dbReference type="AlphaFoldDB" id="A0A653B7Q4"/>
<gene>
    <name evidence="4" type="primary">nicP</name>
    <name evidence="4" type="ORF">POT9AD_3662</name>
</gene>
<dbReference type="InterPro" id="IPR023614">
    <property type="entry name" value="Porin_dom_sf"/>
</dbReference>
<dbReference type="FunFam" id="2.40.160.10:FF:000008">
    <property type="entry name" value="OprD family porin"/>
    <property type="match status" value="1"/>
</dbReference>
<name>A0A653B7Q4_ECTOL</name>
<dbReference type="PANTHER" id="PTHR34596">
    <property type="entry name" value="CHITOPORIN"/>
    <property type="match status" value="1"/>
</dbReference>
<dbReference type="PANTHER" id="PTHR34596:SF2">
    <property type="entry name" value="CHITOPORIN"/>
    <property type="match status" value="1"/>
</dbReference>
<proteinExistence type="inferred from homology"/>
<comment type="similarity">
    <text evidence="1">Belongs to the outer membrane porin (Opr) (TC 1.B.25) family.</text>
</comment>
<evidence type="ECO:0000313" key="4">
    <source>
        <dbReference type="EMBL" id="VDN64637.1"/>
    </source>
</evidence>
<organism evidence="4">
    <name type="scientific">Ectopseudomonas oleovorans</name>
    <name type="common">Pseudomonas oleovorans</name>
    <dbReference type="NCBI Taxonomy" id="301"/>
    <lineage>
        <taxon>Bacteria</taxon>
        <taxon>Pseudomonadati</taxon>
        <taxon>Pseudomonadota</taxon>
        <taxon>Gammaproteobacteria</taxon>
        <taxon>Pseudomonadales</taxon>
        <taxon>Pseudomonadaceae</taxon>
        <taxon>Ectopseudomonas</taxon>
    </lineage>
</organism>
<sequence length="415" mass="45911">MKMIRPTSRLPALLAVGSSLAFPVVASAAFFEDSKASVELRNFYMNHDFRQDGASQSKRDEWAQGFLLNYQSGFTEGPIGFGVDALGLLGLKLDSGPDRQGTGLLPVGDDKAPDDYSQLGFTAKARISKSTLHVGTLIPKLPTVLPSDSRLLPQTFRGAQLQSREIDGLTLDVGQLTQNSLRNSSASDDMLVAGKGIRGGQASDEFNFAGASYKWSKQLSTAYNYGHLEQNYKQHIVSLRHHLPIRDGHSFDSDIRYARSTHDGNSNVDNTAVGARFTYNLNSHSFGVAYQKMSGDTGFPHIEGTNSFLVNYVMISADFASPEERSWQVRYDYDFTALGLPGLTFMTRYISGDNFERAGGREGKEWERNTDIAYVVQNGPLKNFGVKWRNGTYRSNGGNDIDQNRLIFSYTLPLF</sequence>
<dbReference type="Pfam" id="PF03573">
    <property type="entry name" value="OprD"/>
    <property type="match status" value="1"/>
</dbReference>
<keyword evidence="3" id="KW-0732">Signal</keyword>
<protein>
    <submittedName>
        <fullName evidence="4">Porin-like protein NicP</fullName>
    </submittedName>
</protein>
<dbReference type="GO" id="GO:0016020">
    <property type="term" value="C:membrane"/>
    <property type="evidence" value="ECO:0007669"/>
    <property type="project" value="InterPro"/>
</dbReference>
<reference evidence="4" key="1">
    <citation type="submission" date="2018-11" db="EMBL/GenBank/DDBJ databases">
        <authorList>
            <consortium name="Genoscope - CEA"/>
            <person name="William W."/>
        </authorList>
    </citation>
    <scope>NUCLEOTIDE SEQUENCE [LARGE SCALE GENOMIC DNA]</scope>
    <source>
        <strain evidence="4">T9AD</strain>
    </source>
</reference>
<dbReference type="InterPro" id="IPR005318">
    <property type="entry name" value="OM_porin_bac"/>
</dbReference>
<evidence type="ECO:0000256" key="3">
    <source>
        <dbReference type="ARBA" id="ARBA00022729"/>
    </source>
</evidence>
<dbReference type="GO" id="GO:0015288">
    <property type="term" value="F:porin activity"/>
    <property type="evidence" value="ECO:0007669"/>
    <property type="project" value="TreeGrafter"/>
</dbReference>
<evidence type="ECO:0000256" key="1">
    <source>
        <dbReference type="ARBA" id="ARBA00009075"/>
    </source>
</evidence>
<accession>A0A653B7Q4</accession>
<dbReference type="EMBL" id="LR130779">
    <property type="protein sequence ID" value="VDN64637.1"/>
    <property type="molecule type" value="Genomic_DNA"/>
</dbReference>
<dbReference type="Gene3D" id="2.40.160.10">
    <property type="entry name" value="Porin"/>
    <property type="match status" value="1"/>
</dbReference>
<keyword evidence="2" id="KW-0813">Transport</keyword>
<evidence type="ECO:0000256" key="2">
    <source>
        <dbReference type="ARBA" id="ARBA00022448"/>
    </source>
</evidence>